<feature type="signal peptide" evidence="1">
    <location>
        <begin position="1"/>
        <end position="19"/>
    </location>
</feature>
<reference evidence="2 3" key="1">
    <citation type="submission" date="2024-05" db="EMBL/GenBank/DDBJ databases">
        <title>Culex pipiens pipiens assembly and annotation.</title>
        <authorList>
            <person name="Alout H."/>
            <person name="Durand T."/>
        </authorList>
    </citation>
    <scope>NUCLEOTIDE SEQUENCE [LARGE SCALE GENOMIC DNA]</scope>
    <source>
        <strain evidence="2">HA-2024</strain>
        <tissue evidence="2">Whole body</tissue>
    </source>
</reference>
<dbReference type="Proteomes" id="UP001562425">
    <property type="component" value="Unassembled WGS sequence"/>
</dbReference>
<protein>
    <recommendedName>
        <fullName evidence="4">Ionotropic receptor</fullName>
    </recommendedName>
</protein>
<gene>
    <name evidence="2" type="ORF">pipiens_001795</name>
</gene>
<name>A0ABD1DUJ9_CULPP</name>
<dbReference type="AlphaFoldDB" id="A0ABD1DUJ9"/>
<accession>A0ABD1DUJ9</accession>
<evidence type="ECO:0000256" key="1">
    <source>
        <dbReference type="SAM" id="SignalP"/>
    </source>
</evidence>
<evidence type="ECO:0008006" key="4">
    <source>
        <dbReference type="Google" id="ProtNLM"/>
    </source>
</evidence>
<keyword evidence="1" id="KW-0732">Signal</keyword>
<evidence type="ECO:0000313" key="2">
    <source>
        <dbReference type="EMBL" id="KAL1403380.1"/>
    </source>
</evidence>
<sequence length="284" mass="33017">MKLFLILTCFIRLSQLTSSTSRYILSVIEHLTTVETGVRNCVFYGLRPDSTLEEVLRAPQRKFTPKLVYTERRKIPVGVDRLPSEHLLFMVDGTDIKSDLFRIVDAFNATNPSTRLLVLIDTISGDYRVLERLLRHWSFSNVVYLDEKRRRMYLADTVKRVRIGYLVPPSELYNGTMLNDSVLGPIFVNSTDSVSMMDKVHAYVTKRDMANYILPLYYDQKQRINRYAIMDETFGTWPKVFMLSQRNPFLTILGYTYITFVESGIMTVDNIWVWIAAEYSAARL</sequence>
<dbReference type="EMBL" id="JBEHCU010001672">
    <property type="protein sequence ID" value="KAL1403380.1"/>
    <property type="molecule type" value="Genomic_DNA"/>
</dbReference>
<evidence type="ECO:0000313" key="3">
    <source>
        <dbReference type="Proteomes" id="UP001562425"/>
    </source>
</evidence>
<proteinExistence type="predicted"/>
<organism evidence="2 3">
    <name type="scientific">Culex pipiens pipiens</name>
    <name type="common">Northern house mosquito</name>
    <dbReference type="NCBI Taxonomy" id="38569"/>
    <lineage>
        <taxon>Eukaryota</taxon>
        <taxon>Metazoa</taxon>
        <taxon>Ecdysozoa</taxon>
        <taxon>Arthropoda</taxon>
        <taxon>Hexapoda</taxon>
        <taxon>Insecta</taxon>
        <taxon>Pterygota</taxon>
        <taxon>Neoptera</taxon>
        <taxon>Endopterygota</taxon>
        <taxon>Diptera</taxon>
        <taxon>Nematocera</taxon>
        <taxon>Culicoidea</taxon>
        <taxon>Culicidae</taxon>
        <taxon>Culicinae</taxon>
        <taxon>Culicini</taxon>
        <taxon>Culex</taxon>
        <taxon>Culex</taxon>
    </lineage>
</organism>
<comment type="caution">
    <text evidence="2">The sequence shown here is derived from an EMBL/GenBank/DDBJ whole genome shotgun (WGS) entry which is preliminary data.</text>
</comment>
<keyword evidence="3" id="KW-1185">Reference proteome</keyword>
<feature type="chain" id="PRO_5044766215" description="Ionotropic receptor" evidence="1">
    <location>
        <begin position="20"/>
        <end position="284"/>
    </location>
</feature>